<feature type="region of interest" description="Disordered" evidence="3">
    <location>
        <begin position="29"/>
        <end position="87"/>
    </location>
</feature>
<dbReference type="Pfam" id="PF00561">
    <property type="entry name" value="Abhydrolase_1"/>
    <property type="match status" value="1"/>
</dbReference>
<dbReference type="PANTHER" id="PTHR43248">
    <property type="entry name" value="2-SUCCINYL-6-HYDROXY-2,4-CYCLOHEXADIENE-1-CARBOXYLATE SYNTHASE"/>
    <property type="match status" value="1"/>
</dbReference>
<evidence type="ECO:0000256" key="3">
    <source>
        <dbReference type="SAM" id="MobiDB-lite"/>
    </source>
</evidence>
<feature type="compositionally biased region" description="Basic and acidic residues" evidence="3">
    <location>
        <begin position="63"/>
        <end position="77"/>
    </location>
</feature>
<evidence type="ECO:0000256" key="2">
    <source>
        <dbReference type="ARBA" id="ARBA00022801"/>
    </source>
</evidence>
<dbReference type="Gene3D" id="3.40.50.1820">
    <property type="entry name" value="alpha/beta hydrolase"/>
    <property type="match status" value="1"/>
</dbReference>
<dbReference type="InterPro" id="IPR002410">
    <property type="entry name" value="Peptidase_S33"/>
</dbReference>
<dbReference type="GO" id="GO:0006508">
    <property type="term" value="P:proteolysis"/>
    <property type="evidence" value="ECO:0007669"/>
    <property type="project" value="InterPro"/>
</dbReference>
<dbReference type="InterPro" id="IPR029058">
    <property type="entry name" value="AB_hydrolase_fold"/>
</dbReference>
<dbReference type="InterPro" id="IPR000073">
    <property type="entry name" value="AB_hydrolase_1"/>
</dbReference>
<evidence type="ECO:0000313" key="5">
    <source>
        <dbReference type="EMBL" id="MCA9758936.1"/>
    </source>
</evidence>
<accession>A0A956NHQ3</accession>
<evidence type="ECO:0000259" key="4">
    <source>
        <dbReference type="Pfam" id="PF00561"/>
    </source>
</evidence>
<sequence>MLHTVHKIPGLVLLDHVFTLPLVHEAGSVRAGGAKGGDAKGRGSATGAKAAAGDPRTIQVFAREVRSAKDRSPDLGDSKTGPGADARDRPFLVFFQGGPGFGAPRPMERSGWIGKALETHRVLLLDMRGMGRSTPVTHQSLARFGSPAESAEYLSHFRADSIVRDAEAIRTELASGERWSALGQSYGGFCITTYLSLAPEGLASVYITGGLPPLARSADEVYRATYQRLTKRNERYYDRYPKDAELMERLCAYLRTHDVSLPGGGPLSVRKLQLLGSRFGMSDGFETVHYLLENAFVEGASAEDVAFLFLRDFENALSFETHPIYSILHESIYAQGDATRWSAERIRGEHPIFDPSRKVPYFTGEMIYPWMFEEYPRLAPLRAAADLLAEKEDWPALYDPHVLAKNEVPGAAVVYHDDMYVEREFSEETAASTRGMKTWVTNEYDHNGLRADGAKILGKLMDMAPAR</sequence>
<proteinExistence type="inferred from homology"/>
<dbReference type="SUPFAM" id="SSF53474">
    <property type="entry name" value="alpha/beta-Hydrolases"/>
    <property type="match status" value="1"/>
</dbReference>
<evidence type="ECO:0000313" key="6">
    <source>
        <dbReference type="Proteomes" id="UP000739538"/>
    </source>
</evidence>
<dbReference type="Proteomes" id="UP000739538">
    <property type="component" value="Unassembled WGS sequence"/>
</dbReference>
<reference evidence="5" key="1">
    <citation type="submission" date="2020-04" db="EMBL/GenBank/DDBJ databases">
        <authorList>
            <person name="Zhang T."/>
        </authorList>
    </citation>
    <scope>NUCLEOTIDE SEQUENCE</scope>
    <source>
        <strain evidence="5">HKST-UBA02</strain>
    </source>
</reference>
<dbReference type="EMBL" id="JAGQHS010000233">
    <property type="protein sequence ID" value="MCA9758936.1"/>
    <property type="molecule type" value="Genomic_DNA"/>
</dbReference>
<organism evidence="5 6">
    <name type="scientific">Eiseniibacteriota bacterium</name>
    <dbReference type="NCBI Taxonomy" id="2212470"/>
    <lineage>
        <taxon>Bacteria</taxon>
        <taxon>Candidatus Eiseniibacteriota</taxon>
    </lineage>
</organism>
<comment type="caution">
    <text evidence="5">The sequence shown here is derived from an EMBL/GenBank/DDBJ whole genome shotgun (WGS) entry which is preliminary data.</text>
</comment>
<name>A0A956NHQ3_UNCEI</name>
<dbReference type="AlphaFoldDB" id="A0A956NHQ3"/>
<evidence type="ECO:0000256" key="1">
    <source>
        <dbReference type="ARBA" id="ARBA00010088"/>
    </source>
</evidence>
<reference evidence="5" key="2">
    <citation type="journal article" date="2021" name="Microbiome">
        <title>Successional dynamics and alternative stable states in a saline activated sludge microbial community over 9 years.</title>
        <authorList>
            <person name="Wang Y."/>
            <person name="Ye J."/>
            <person name="Ju F."/>
            <person name="Liu L."/>
            <person name="Boyd J.A."/>
            <person name="Deng Y."/>
            <person name="Parks D.H."/>
            <person name="Jiang X."/>
            <person name="Yin X."/>
            <person name="Woodcroft B.J."/>
            <person name="Tyson G.W."/>
            <person name="Hugenholtz P."/>
            <person name="Polz M.F."/>
            <person name="Zhang T."/>
        </authorList>
    </citation>
    <scope>NUCLEOTIDE SEQUENCE</scope>
    <source>
        <strain evidence="5">HKST-UBA02</strain>
    </source>
</reference>
<keyword evidence="2 5" id="KW-0378">Hydrolase</keyword>
<feature type="domain" description="AB hydrolase-1" evidence="4">
    <location>
        <begin position="91"/>
        <end position="230"/>
    </location>
</feature>
<comment type="similarity">
    <text evidence="1">Belongs to the peptidase S33 family.</text>
</comment>
<dbReference type="GO" id="GO:0008233">
    <property type="term" value="F:peptidase activity"/>
    <property type="evidence" value="ECO:0007669"/>
    <property type="project" value="InterPro"/>
</dbReference>
<protein>
    <submittedName>
        <fullName evidence="5">Alpha/beta fold hydrolase</fullName>
    </submittedName>
</protein>
<dbReference type="PANTHER" id="PTHR43248:SF2">
    <property type="entry name" value="PROLYL AMINOPEPTIDASE"/>
    <property type="match status" value="1"/>
</dbReference>
<dbReference type="PRINTS" id="PR00793">
    <property type="entry name" value="PROAMNOPTASE"/>
</dbReference>
<dbReference type="InterPro" id="IPR051601">
    <property type="entry name" value="Serine_prot/Carboxylest_S33"/>
</dbReference>
<gene>
    <name evidence="5" type="ORF">KDA27_24285</name>
</gene>